<dbReference type="Proteomes" id="UP000682416">
    <property type="component" value="Chromosome"/>
</dbReference>
<accession>A0A975QKE6</accession>
<keyword evidence="3" id="KW-1185">Reference proteome</keyword>
<dbReference type="InterPro" id="IPR036188">
    <property type="entry name" value="FAD/NAD-bd_sf"/>
</dbReference>
<proteinExistence type="predicted"/>
<reference evidence="2" key="1">
    <citation type="submission" date="2021-05" db="EMBL/GenBank/DDBJ databases">
        <authorList>
            <person name="Kaiqin L."/>
            <person name="Jian G."/>
        </authorList>
    </citation>
    <scope>NUCLEOTIDE SEQUENCE</scope>
    <source>
        <strain evidence="2">HDS5</strain>
    </source>
</reference>
<dbReference type="PANTHER" id="PTHR13847:SF281">
    <property type="entry name" value="FAD DEPENDENT OXIDOREDUCTASE DOMAIN-CONTAINING PROTEIN"/>
    <property type="match status" value="1"/>
</dbReference>
<dbReference type="KEGG" id="nec:KGD82_23555"/>
<sequence>MADTTRDEAARALEGARPRVFWLDPEVPGHEIPEPAPTLVGDVHTDLAVVGAGYGGLWAALVAKERDPDRDVVVVEARSTGWAASGRNGGFCAASLTHGYENGAERWPEEIDELERQGRANLDAIEETVRRYGIDCEFERTGETLVATAPWQAEGFEEAAETVRAHGGTAHVWDAEETRRHIDSPTYAGALHDPDGVAMLQPAKLAWGLRAACEGLGVRFFENSPVRAIGSVPAGLRLETRTGSVHAPKVAWCGGAFPGPLRRLRHYLAPVYDYALMTEPLTGEQRAAIGWEGRQGVSDSANLFHYYRLTADDRVLWGGYDVVNHSGRVRPEYDQRPETFQKLAEHFLETFPQLRGIRFGHTWGGVIDTCSRFSVFFGEAYGGRLAYAAGYTGLGVGATRFGAQVVLDRLDGLDTERTRLRMVREKPLPFPPEPVRSLGIELTLRATAAADRDGGRRNLWLRGLDSVGMGFDS</sequence>
<evidence type="ECO:0000313" key="2">
    <source>
        <dbReference type="EMBL" id="QVJ01145.1"/>
    </source>
</evidence>
<dbReference type="EMBL" id="CP074402">
    <property type="protein sequence ID" value="QVJ01145.1"/>
    <property type="molecule type" value="Genomic_DNA"/>
</dbReference>
<dbReference type="GO" id="GO:0005737">
    <property type="term" value="C:cytoplasm"/>
    <property type="evidence" value="ECO:0007669"/>
    <property type="project" value="TreeGrafter"/>
</dbReference>
<dbReference type="AlphaFoldDB" id="A0A975QKE6"/>
<name>A0A975QKE6_9ACTN</name>
<dbReference type="Gene3D" id="3.50.50.60">
    <property type="entry name" value="FAD/NAD(P)-binding domain"/>
    <property type="match status" value="1"/>
</dbReference>
<evidence type="ECO:0000313" key="3">
    <source>
        <dbReference type="Proteomes" id="UP000682416"/>
    </source>
</evidence>
<dbReference type="PANTHER" id="PTHR13847">
    <property type="entry name" value="SARCOSINE DEHYDROGENASE-RELATED"/>
    <property type="match status" value="1"/>
</dbReference>
<feature type="domain" description="FAD dependent oxidoreductase" evidence="1">
    <location>
        <begin position="46"/>
        <end position="406"/>
    </location>
</feature>
<dbReference type="Gene3D" id="3.30.9.10">
    <property type="entry name" value="D-Amino Acid Oxidase, subunit A, domain 2"/>
    <property type="match status" value="1"/>
</dbReference>
<organism evidence="2 3">
    <name type="scientific">Nocardiopsis eucommiae</name>
    <dbReference type="NCBI Taxonomy" id="2831970"/>
    <lineage>
        <taxon>Bacteria</taxon>
        <taxon>Bacillati</taxon>
        <taxon>Actinomycetota</taxon>
        <taxon>Actinomycetes</taxon>
        <taxon>Streptosporangiales</taxon>
        <taxon>Nocardiopsidaceae</taxon>
        <taxon>Nocardiopsis</taxon>
    </lineage>
</organism>
<dbReference type="Pfam" id="PF01266">
    <property type="entry name" value="DAO"/>
    <property type="match status" value="1"/>
</dbReference>
<dbReference type="InterPro" id="IPR006076">
    <property type="entry name" value="FAD-dep_OxRdtase"/>
</dbReference>
<gene>
    <name evidence="2" type="ORF">KGD82_23555</name>
</gene>
<evidence type="ECO:0000259" key="1">
    <source>
        <dbReference type="Pfam" id="PF01266"/>
    </source>
</evidence>
<dbReference type="SUPFAM" id="SSF51905">
    <property type="entry name" value="FAD/NAD(P)-binding domain"/>
    <property type="match status" value="1"/>
</dbReference>
<protein>
    <submittedName>
        <fullName evidence="2">FAD-dependent oxidoreductase</fullName>
    </submittedName>
</protein>